<evidence type="ECO:0000259" key="12">
    <source>
        <dbReference type="PROSITE" id="PS51462"/>
    </source>
</evidence>
<dbReference type="EC" id="5.3.3.2" evidence="3 10"/>
<name>A0A1M6GN73_9ACTN</name>
<dbReference type="GO" id="GO:0005737">
    <property type="term" value="C:cytoplasm"/>
    <property type="evidence" value="ECO:0007669"/>
    <property type="project" value="UniProtKB-SubCell"/>
</dbReference>
<evidence type="ECO:0000313" key="14">
    <source>
        <dbReference type="Proteomes" id="UP000184512"/>
    </source>
</evidence>
<dbReference type="PIRSF" id="PIRSF018427">
    <property type="entry name" value="Isopntndiph_ism"/>
    <property type="match status" value="1"/>
</dbReference>
<comment type="function">
    <text evidence="10">Catalyzes the 1,3-allylic rearrangement of the homoallylic substrate isopentenyl (IPP) to its highly electrophilic allylic isomer, dimethylallyl diphosphate (DMAPP).</text>
</comment>
<comment type="similarity">
    <text evidence="2 10">Belongs to the IPP isomerase type 1 family.</text>
</comment>
<evidence type="ECO:0000256" key="6">
    <source>
        <dbReference type="ARBA" id="ARBA00022842"/>
    </source>
</evidence>
<proteinExistence type="inferred from homology"/>
<evidence type="ECO:0000256" key="3">
    <source>
        <dbReference type="ARBA" id="ARBA00012057"/>
    </source>
</evidence>
<feature type="binding site" evidence="10">
    <location>
        <position position="75"/>
    </location>
    <ligand>
        <name>Mn(2+)</name>
        <dbReference type="ChEBI" id="CHEBI:29035"/>
    </ligand>
</feature>
<dbReference type="GO" id="GO:0004452">
    <property type="term" value="F:isopentenyl-diphosphate delta-isomerase activity"/>
    <property type="evidence" value="ECO:0007669"/>
    <property type="project" value="UniProtKB-UniRule"/>
</dbReference>
<keyword evidence="9 10" id="KW-0413">Isomerase</keyword>
<evidence type="ECO:0000256" key="5">
    <source>
        <dbReference type="ARBA" id="ARBA00022723"/>
    </source>
</evidence>
<evidence type="ECO:0000256" key="8">
    <source>
        <dbReference type="ARBA" id="ARBA00023229"/>
    </source>
</evidence>
<evidence type="ECO:0000256" key="4">
    <source>
        <dbReference type="ARBA" id="ARBA00022490"/>
    </source>
</evidence>
<protein>
    <recommendedName>
        <fullName evidence="3 10">Isopentenyl-diphosphate Delta-isomerase</fullName>
        <shortName evidence="10">IPP isomerase</shortName>
        <ecNumber evidence="3 10">5.3.3.2</ecNumber>
    </recommendedName>
    <alternativeName>
        <fullName evidence="10">IPP:DMAPP isomerase</fullName>
    </alternativeName>
    <alternativeName>
        <fullName evidence="10">Isopentenyl pyrophosphate isomerase</fullName>
    </alternativeName>
</protein>
<keyword evidence="4 10" id="KW-0963">Cytoplasm</keyword>
<keyword evidence="8 10" id="KW-0414">Isoprene biosynthesis</keyword>
<evidence type="ECO:0000256" key="9">
    <source>
        <dbReference type="ARBA" id="ARBA00023235"/>
    </source>
</evidence>
<dbReference type="GO" id="GO:0046872">
    <property type="term" value="F:metal ion binding"/>
    <property type="evidence" value="ECO:0007669"/>
    <property type="project" value="UniProtKB-KW"/>
</dbReference>
<feature type="active site" evidence="10 11">
    <location>
        <position position="73"/>
    </location>
</feature>
<feature type="binding site" evidence="10">
    <location>
        <position position="38"/>
    </location>
    <ligand>
        <name>Mn(2+)</name>
        <dbReference type="ChEBI" id="CHEBI:29035"/>
    </ligand>
</feature>
<dbReference type="Pfam" id="PF00293">
    <property type="entry name" value="NUDIX"/>
    <property type="match status" value="1"/>
</dbReference>
<feature type="binding site" evidence="10">
    <location>
        <position position="31"/>
    </location>
    <ligand>
        <name>Mn(2+)</name>
        <dbReference type="ChEBI" id="CHEBI:29035"/>
    </ligand>
</feature>
<evidence type="ECO:0000256" key="11">
    <source>
        <dbReference type="PIRSR" id="PIRSR018427-1"/>
    </source>
</evidence>
<keyword evidence="5 10" id="KW-0479">Metal-binding</keyword>
<dbReference type="CDD" id="cd02885">
    <property type="entry name" value="NUDIX_IPP_Isomerase"/>
    <property type="match status" value="1"/>
</dbReference>
<dbReference type="UniPathway" id="UPA00059">
    <property type="reaction ID" value="UER00104"/>
</dbReference>
<dbReference type="Proteomes" id="UP000184512">
    <property type="component" value="Unassembled WGS sequence"/>
</dbReference>
<feature type="binding site" evidence="10">
    <location>
        <position position="124"/>
    </location>
    <ligand>
        <name>Mn(2+)</name>
        <dbReference type="ChEBI" id="CHEBI:29035"/>
    </ligand>
</feature>
<dbReference type="Gene3D" id="3.90.79.10">
    <property type="entry name" value="Nucleoside Triphosphate Pyrophosphohydrolase"/>
    <property type="match status" value="1"/>
</dbReference>
<comment type="cofactor">
    <cofactor evidence="10">
        <name>Mn(2+)</name>
        <dbReference type="ChEBI" id="CHEBI:29035"/>
    </cofactor>
    <text evidence="10">Binds 1 Mn(2+) ion per subunit.</text>
</comment>
<comment type="catalytic activity">
    <reaction evidence="10">
        <text>isopentenyl diphosphate = dimethylallyl diphosphate</text>
        <dbReference type="Rhea" id="RHEA:23284"/>
        <dbReference type="ChEBI" id="CHEBI:57623"/>
        <dbReference type="ChEBI" id="CHEBI:128769"/>
        <dbReference type="EC" id="5.3.3.2"/>
    </reaction>
</comment>
<feature type="binding site" evidence="10">
    <location>
        <position position="93"/>
    </location>
    <ligand>
        <name>Mg(2+)</name>
        <dbReference type="ChEBI" id="CHEBI:18420"/>
    </ligand>
</feature>
<reference evidence="14" key="1">
    <citation type="submission" date="2016-11" db="EMBL/GenBank/DDBJ databases">
        <authorList>
            <person name="Varghese N."/>
            <person name="Submissions S."/>
        </authorList>
    </citation>
    <scope>NUCLEOTIDE SEQUENCE [LARGE SCALE GENOMIC DNA]</scope>
    <source>
        <strain evidence="14">DSM 12906</strain>
    </source>
</reference>
<dbReference type="InterPro" id="IPR056375">
    <property type="entry name" value="Idi_bact"/>
</dbReference>
<dbReference type="AlphaFoldDB" id="A0A1M6GN73"/>
<keyword evidence="7 10" id="KW-0464">Manganese</keyword>
<comment type="pathway">
    <text evidence="1 10">Isoprenoid biosynthesis; dimethylallyl diphosphate biosynthesis; dimethylallyl diphosphate from isopentenyl diphosphate: step 1/1.</text>
</comment>
<gene>
    <name evidence="10" type="primary">idi</name>
    <name evidence="13" type="ORF">SAMN02745244_01751</name>
</gene>
<keyword evidence="14" id="KW-1185">Reference proteome</keyword>
<evidence type="ECO:0000256" key="7">
    <source>
        <dbReference type="ARBA" id="ARBA00023211"/>
    </source>
</evidence>
<dbReference type="SUPFAM" id="SSF55811">
    <property type="entry name" value="Nudix"/>
    <property type="match status" value="1"/>
</dbReference>
<feature type="binding site" evidence="10">
    <location>
        <position position="122"/>
    </location>
    <ligand>
        <name>Mn(2+)</name>
        <dbReference type="ChEBI" id="CHEBI:29035"/>
    </ligand>
</feature>
<evidence type="ECO:0000256" key="2">
    <source>
        <dbReference type="ARBA" id="ARBA00007579"/>
    </source>
</evidence>
<dbReference type="NCBIfam" id="NF002995">
    <property type="entry name" value="PRK03759.1"/>
    <property type="match status" value="1"/>
</dbReference>
<sequence>MVRPMTAAGLNVILVDDDNRAIGTAPKATVHTSSTPLHRAFSCHVRRSDGRWLLSRRAVTKLTWPGVWTNAFCGHPDLEEDPVDAIARHGYSELGIAVDPARLTLALPKFRYRAIDDSGVVENEICPVWILESDITPEPRPEEVASYRWVEASDLDALVDHTPFLISPWSVLQWSALREANLTRP</sequence>
<dbReference type="PANTHER" id="PTHR10885">
    <property type="entry name" value="ISOPENTENYL-DIPHOSPHATE DELTA-ISOMERASE"/>
    <property type="match status" value="1"/>
</dbReference>
<dbReference type="InterPro" id="IPR011876">
    <property type="entry name" value="IsopentenylPP_isomerase_typ1"/>
</dbReference>
<keyword evidence="6 10" id="KW-0460">Magnesium</keyword>
<dbReference type="PROSITE" id="PS51462">
    <property type="entry name" value="NUDIX"/>
    <property type="match status" value="1"/>
</dbReference>
<comment type="cofactor">
    <cofactor evidence="10">
        <name>Mg(2+)</name>
        <dbReference type="ChEBI" id="CHEBI:18420"/>
    </cofactor>
    <text evidence="10">Binds 1 Mg(2+) ion per subunit. The magnesium ion binds only when substrate is bound.</text>
</comment>
<dbReference type="NCBIfam" id="TIGR02150">
    <property type="entry name" value="IPP_isom_1"/>
    <property type="match status" value="1"/>
</dbReference>
<dbReference type="InterPro" id="IPR000086">
    <property type="entry name" value="NUDIX_hydrolase_dom"/>
</dbReference>
<organism evidence="13 14">
    <name type="scientific">Tessaracoccus bendigoensis DSM 12906</name>
    <dbReference type="NCBI Taxonomy" id="1123357"/>
    <lineage>
        <taxon>Bacteria</taxon>
        <taxon>Bacillati</taxon>
        <taxon>Actinomycetota</taxon>
        <taxon>Actinomycetes</taxon>
        <taxon>Propionibacteriales</taxon>
        <taxon>Propionibacteriaceae</taxon>
        <taxon>Tessaracoccus</taxon>
    </lineage>
</organism>
<feature type="domain" description="Nudix hydrolase" evidence="12">
    <location>
        <begin position="36"/>
        <end position="172"/>
    </location>
</feature>
<dbReference type="EMBL" id="FQZG01000027">
    <property type="protein sequence ID" value="SHJ11427.1"/>
    <property type="molecule type" value="Genomic_DNA"/>
</dbReference>
<evidence type="ECO:0000256" key="10">
    <source>
        <dbReference type="HAMAP-Rule" id="MF_00202"/>
    </source>
</evidence>
<accession>A0A1M6GN73</accession>
<dbReference type="HAMAP" id="MF_00202">
    <property type="entry name" value="Idi"/>
    <property type="match status" value="1"/>
</dbReference>
<evidence type="ECO:0000256" key="1">
    <source>
        <dbReference type="ARBA" id="ARBA00004826"/>
    </source>
</evidence>
<dbReference type="GO" id="GO:0008299">
    <property type="term" value="P:isoprenoid biosynthetic process"/>
    <property type="evidence" value="ECO:0007669"/>
    <property type="project" value="UniProtKB-UniRule"/>
</dbReference>
<comment type="subcellular location">
    <subcellularLocation>
        <location evidence="10">Cytoplasm</location>
    </subcellularLocation>
</comment>
<dbReference type="InterPro" id="IPR015797">
    <property type="entry name" value="NUDIX_hydrolase-like_dom_sf"/>
</dbReference>
<dbReference type="STRING" id="1123357.SAMN02745244_01751"/>
<dbReference type="GO" id="GO:0050992">
    <property type="term" value="P:dimethylallyl diphosphate biosynthetic process"/>
    <property type="evidence" value="ECO:0007669"/>
    <property type="project" value="UniProtKB-UniRule"/>
</dbReference>
<dbReference type="OrthoDB" id="9809458at2"/>
<dbReference type="PANTHER" id="PTHR10885:SF0">
    <property type="entry name" value="ISOPENTENYL-DIPHOSPHATE DELTA-ISOMERASE"/>
    <property type="match status" value="1"/>
</dbReference>
<evidence type="ECO:0000313" key="13">
    <source>
        <dbReference type="EMBL" id="SHJ11427.1"/>
    </source>
</evidence>
<feature type="active site" evidence="10 11">
    <location>
        <position position="124"/>
    </location>
</feature>